<dbReference type="Gene3D" id="2.130.10.10">
    <property type="entry name" value="YVTN repeat-like/Quinoprotein amine dehydrogenase"/>
    <property type="match status" value="2"/>
</dbReference>
<keyword evidence="2" id="KW-0677">Repeat</keyword>
<dbReference type="STRING" id="61424.A0A2T9YQN2"/>
<dbReference type="InterPro" id="IPR019775">
    <property type="entry name" value="WD40_repeat_CS"/>
</dbReference>
<organism evidence="4 5">
    <name type="scientific">Furculomyces boomerangus</name>
    <dbReference type="NCBI Taxonomy" id="61424"/>
    <lineage>
        <taxon>Eukaryota</taxon>
        <taxon>Fungi</taxon>
        <taxon>Fungi incertae sedis</taxon>
        <taxon>Zoopagomycota</taxon>
        <taxon>Kickxellomycotina</taxon>
        <taxon>Harpellomycetes</taxon>
        <taxon>Harpellales</taxon>
        <taxon>Harpellaceae</taxon>
        <taxon>Furculomyces</taxon>
    </lineage>
</organism>
<gene>
    <name evidence="4" type="ORF">BB559_002949</name>
</gene>
<reference evidence="4 5" key="1">
    <citation type="journal article" date="2018" name="MBio">
        <title>Comparative Genomics Reveals the Core Gene Toolbox for the Fungus-Insect Symbiosis.</title>
        <authorList>
            <person name="Wang Y."/>
            <person name="Stata M."/>
            <person name="Wang W."/>
            <person name="Stajich J.E."/>
            <person name="White M.M."/>
            <person name="Moncalvo J.M."/>
        </authorList>
    </citation>
    <scope>NUCLEOTIDE SEQUENCE [LARGE SCALE GENOMIC DNA]</scope>
    <source>
        <strain evidence="4 5">AUS-77-4</strain>
    </source>
</reference>
<evidence type="ECO:0008006" key="6">
    <source>
        <dbReference type="Google" id="ProtNLM"/>
    </source>
</evidence>
<dbReference type="PROSITE" id="PS50082">
    <property type="entry name" value="WD_REPEATS_2"/>
    <property type="match status" value="3"/>
</dbReference>
<dbReference type="InterPro" id="IPR015943">
    <property type="entry name" value="WD40/YVTN_repeat-like_dom_sf"/>
</dbReference>
<dbReference type="CDD" id="cd00200">
    <property type="entry name" value="WD40"/>
    <property type="match status" value="1"/>
</dbReference>
<comment type="caution">
    <text evidence="4">The sequence shown here is derived from an EMBL/GenBank/DDBJ whole genome shotgun (WGS) entry which is preliminary data.</text>
</comment>
<protein>
    <recommendedName>
        <fullName evidence="6">Anaphase-promoting complex subunit 4 WD40 domain-containing protein</fullName>
    </recommendedName>
</protein>
<evidence type="ECO:0000313" key="5">
    <source>
        <dbReference type="Proteomes" id="UP000245699"/>
    </source>
</evidence>
<dbReference type="EMBL" id="MBFT01000237">
    <property type="protein sequence ID" value="PVU94639.1"/>
    <property type="molecule type" value="Genomic_DNA"/>
</dbReference>
<dbReference type="PRINTS" id="PR00320">
    <property type="entry name" value="GPROTEINBRPT"/>
</dbReference>
<dbReference type="InterPro" id="IPR020472">
    <property type="entry name" value="WD40_PAC1"/>
</dbReference>
<dbReference type="GO" id="GO:0030864">
    <property type="term" value="C:cortical actin cytoskeleton"/>
    <property type="evidence" value="ECO:0007669"/>
    <property type="project" value="TreeGrafter"/>
</dbReference>
<dbReference type="AlphaFoldDB" id="A0A2T9YQN2"/>
<dbReference type="OrthoDB" id="2306at2759"/>
<evidence type="ECO:0000256" key="1">
    <source>
        <dbReference type="ARBA" id="ARBA00022574"/>
    </source>
</evidence>
<keyword evidence="5" id="KW-1185">Reference proteome</keyword>
<dbReference type="SUPFAM" id="SSF50978">
    <property type="entry name" value="WD40 repeat-like"/>
    <property type="match status" value="2"/>
</dbReference>
<evidence type="ECO:0000313" key="4">
    <source>
        <dbReference type="EMBL" id="PVU94639.1"/>
    </source>
</evidence>
<keyword evidence="1 3" id="KW-0853">WD repeat</keyword>
<dbReference type="PANTHER" id="PTHR19856:SF0">
    <property type="entry name" value="WD REPEAT-CONTAINING PROTEIN 1"/>
    <property type="match status" value="1"/>
</dbReference>
<dbReference type="SMART" id="SM00320">
    <property type="entry name" value="WD40"/>
    <property type="match status" value="10"/>
</dbReference>
<feature type="repeat" description="WD" evidence="3">
    <location>
        <begin position="185"/>
        <end position="217"/>
    </location>
</feature>
<dbReference type="PROSITE" id="PS00678">
    <property type="entry name" value="WD_REPEATS_1"/>
    <property type="match status" value="1"/>
</dbReference>
<dbReference type="PANTHER" id="PTHR19856">
    <property type="entry name" value="WD-REPEATCONTAINING PROTEIN WDR1"/>
    <property type="match status" value="1"/>
</dbReference>
<evidence type="ECO:0000256" key="2">
    <source>
        <dbReference type="ARBA" id="ARBA00022737"/>
    </source>
</evidence>
<dbReference type="PROSITE" id="PS50294">
    <property type="entry name" value="WD_REPEATS_REGION"/>
    <property type="match status" value="3"/>
</dbReference>
<feature type="repeat" description="WD" evidence="3">
    <location>
        <begin position="54"/>
        <end position="95"/>
    </location>
</feature>
<dbReference type="FunFam" id="2.130.10.10:FF:000102">
    <property type="entry name" value="Actin-interacting protein 1"/>
    <property type="match status" value="1"/>
</dbReference>
<evidence type="ECO:0000256" key="3">
    <source>
        <dbReference type="PROSITE-ProRule" id="PRU00221"/>
    </source>
</evidence>
<name>A0A2T9YQN2_9FUNG</name>
<dbReference type="Pfam" id="PF00400">
    <property type="entry name" value="WD40"/>
    <property type="match status" value="7"/>
</dbReference>
<accession>A0A2T9YQN2</accession>
<proteinExistence type="predicted"/>
<dbReference type="InterPro" id="IPR001680">
    <property type="entry name" value="WD40_rpt"/>
</dbReference>
<sequence>MSLKQSSEFVPAPSVNRGQVVHIYPDSKHERIVYASGKSIIIRGIKDPSLTSVYQGHIYQTTVAKFSPSGYYVASGDINGNVRIWDAVNEEHILKSEFRPISGAIRDISWDPDSQRVLVVGEGKEKFGHVFTFDSENSVGTIDGHSKVVNGCSMRTKRPFRAVTCSDDMTVVFFQGTPYKYVKAIRDHSGFVNDVKYSPDGSYFVSVGSDQKILMYDGLNGDLIGQIGTPQTNHKGSIYAVSWSPDSKKIMTSSGDKTVKIWDVETKDVLKTVKIGNDNSPMNMQMGNVWTEDYMLSVSLSGDINILSKEAEVPEKILQSHQKSITASVIDSDDLLYTGSMYEEPRVIEGSSQVNCLALGRNGKDIVIGTMDDTVSFMKEGRKVKLPGAPKHMGYVYGSDTLVASLSTNKVVFVESNGEVKEIREIPETATCVAVHPSKAEIAVGFNDNSVNTYSVVGNEVKIKEKMNSNRRAITSLSYSESGKYIASGDGAGKIYVFETGSGELVTGHWVYHTAAINGMVWMGDEHMVSCSLDTNVYVWSIKTPSQHTALMNIHSGGVNCIASNGQKVVTCGVDGVIKTFLFS</sequence>
<dbReference type="InterPro" id="IPR036322">
    <property type="entry name" value="WD40_repeat_dom_sf"/>
</dbReference>
<feature type="repeat" description="WD" evidence="3">
    <location>
        <begin position="231"/>
        <end position="272"/>
    </location>
</feature>
<dbReference type="GO" id="GO:0051015">
    <property type="term" value="F:actin filament binding"/>
    <property type="evidence" value="ECO:0007669"/>
    <property type="project" value="TreeGrafter"/>
</dbReference>
<dbReference type="GO" id="GO:0030042">
    <property type="term" value="P:actin filament depolymerization"/>
    <property type="evidence" value="ECO:0007669"/>
    <property type="project" value="TreeGrafter"/>
</dbReference>
<dbReference type="Proteomes" id="UP000245699">
    <property type="component" value="Unassembled WGS sequence"/>
</dbReference>